<evidence type="ECO:0000256" key="1">
    <source>
        <dbReference type="SAM" id="MobiDB-lite"/>
    </source>
</evidence>
<reference evidence="2 3" key="1">
    <citation type="submission" date="2020-01" db="EMBL/GenBank/DDBJ databases">
        <authorList>
            <consortium name="DOE Joint Genome Institute"/>
            <person name="Haridas S."/>
            <person name="Albert R."/>
            <person name="Binder M."/>
            <person name="Bloem J."/>
            <person name="Labutti K."/>
            <person name="Salamov A."/>
            <person name="Andreopoulos B."/>
            <person name="Baker S.E."/>
            <person name="Barry K."/>
            <person name="Bills G."/>
            <person name="Bluhm B.H."/>
            <person name="Cannon C."/>
            <person name="Castanera R."/>
            <person name="Culley D.E."/>
            <person name="Daum C."/>
            <person name="Ezra D."/>
            <person name="Gonzalez J.B."/>
            <person name="Henrissat B."/>
            <person name="Kuo A."/>
            <person name="Liang C."/>
            <person name="Lipzen A."/>
            <person name="Lutzoni F."/>
            <person name="Magnuson J."/>
            <person name="Mondo S."/>
            <person name="Nolan M."/>
            <person name="Ohm R."/>
            <person name="Pangilinan J."/>
            <person name="Park H.-J.H."/>
            <person name="Ramirez L."/>
            <person name="Alfaro M."/>
            <person name="Sun H."/>
            <person name="Tritt A."/>
            <person name="Yoshinaga Y."/>
            <person name="Zwiers L.-H.L."/>
            <person name="Turgeon B.G."/>
            <person name="Goodwin S.B."/>
            <person name="Spatafora J.W."/>
            <person name="Crous P.W."/>
            <person name="Grigoriev I.V."/>
        </authorList>
    </citation>
    <scope>NUCLEOTIDE SEQUENCE [LARGE SCALE GENOMIC DNA]</scope>
    <source>
        <strain evidence="2 3">CBS 611.86</strain>
    </source>
</reference>
<evidence type="ECO:0000313" key="2">
    <source>
        <dbReference type="EMBL" id="KAF2873806.1"/>
    </source>
</evidence>
<accession>A0A7C8IBC6</accession>
<dbReference type="Proteomes" id="UP000481861">
    <property type="component" value="Unassembled WGS sequence"/>
</dbReference>
<dbReference type="EMBL" id="JAADJZ010000007">
    <property type="protein sequence ID" value="KAF2873806.1"/>
    <property type="molecule type" value="Genomic_DNA"/>
</dbReference>
<protein>
    <submittedName>
        <fullName evidence="2">Uncharacterized protein</fullName>
    </submittedName>
</protein>
<name>A0A7C8IBC6_9PLEO</name>
<feature type="region of interest" description="Disordered" evidence="1">
    <location>
        <begin position="108"/>
        <end position="199"/>
    </location>
</feature>
<feature type="compositionally biased region" description="Polar residues" evidence="1">
    <location>
        <begin position="189"/>
        <end position="199"/>
    </location>
</feature>
<evidence type="ECO:0000313" key="3">
    <source>
        <dbReference type="Proteomes" id="UP000481861"/>
    </source>
</evidence>
<proteinExistence type="predicted"/>
<dbReference type="AlphaFoldDB" id="A0A7C8IBC6"/>
<keyword evidence="3" id="KW-1185">Reference proteome</keyword>
<comment type="caution">
    <text evidence="2">The sequence shown here is derived from an EMBL/GenBank/DDBJ whole genome shotgun (WGS) entry which is preliminary data.</text>
</comment>
<organism evidence="2 3">
    <name type="scientific">Massariosphaeria phaeospora</name>
    <dbReference type="NCBI Taxonomy" id="100035"/>
    <lineage>
        <taxon>Eukaryota</taxon>
        <taxon>Fungi</taxon>
        <taxon>Dikarya</taxon>
        <taxon>Ascomycota</taxon>
        <taxon>Pezizomycotina</taxon>
        <taxon>Dothideomycetes</taxon>
        <taxon>Pleosporomycetidae</taxon>
        <taxon>Pleosporales</taxon>
        <taxon>Pleosporales incertae sedis</taxon>
        <taxon>Massariosphaeria</taxon>
    </lineage>
</organism>
<sequence>MPEYSGPAANIRHVDLSILLAIPEMQPLVTKILNLVNEALVADNIQIQAGDTMKPSSILSTTEGDEAVPTMTEEGFVADSNGLNGKVKIRMEEPAQRISPKVVIATRASTASSQPTLASGVKRKAAPDQAASTATNGRRKMKQDPIESVGSSPPTLNIDRVPNRILRRGLPFKASSPTPSPASRLGPATRSQVSTSVKR</sequence>
<gene>
    <name evidence="2" type="ORF">BDV95DRAFT_605283</name>
</gene>
<feature type="compositionally biased region" description="Polar residues" evidence="1">
    <location>
        <begin position="108"/>
        <end position="117"/>
    </location>
</feature>